<keyword evidence="1" id="KW-0472">Membrane</keyword>
<evidence type="ECO:0000313" key="2">
    <source>
        <dbReference type="EMBL" id="MCP2313943.1"/>
    </source>
</evidence>
<keyword evidence="1" id="KW-0812">Transmembrane</keyword>
<dbReference type="Proteomes" id="UP001206483">
    <property type="component" value="Unassembled WGS sequence"/>
</dbReference>
<name>A0ABT1J919_9ACTN</name>
<dbReference type="RefSeq" id="WP_253804254.1">
    <property type="nucleotide sequence ID" value="NZ_BAAAUB010000029.1"/>
</dbReference>
<protein>
    <submittedName>
        <fullName evidence="2">Uncharacterized protein</fullName>
    </submittedName>
</protein>
<dbReference type="EMBL" id="JAMZDX010000008">
    <property type="protein sequence ID" value="MCP2313943.1"/>
    <property type="molecule type" value="Genomic_DNA"/>
</dbReference>
<sequence>MKTTTLAGPIQNFGNSWANTLLDWVASGLMIALTGIVIIHAIRKMSIKSAIGGAIGLVICWSLFTGRYSISSIFQTEYSENKAPSVPKVQGAGPLPRELPVAFTGQLGQS</sequence>
<proteinExistence type="predicted"/>
<comment type="caution">
    <text evidence="2">The sequence shown here is derived from an EMBL/GenBank/DDBJ whole genome shotgun (WGS) entry which is preliminary data.</text>
</comment>
<evidence type="ECO:0000313" key="3">
    <source>
        <dbReference type="Proteomes" id="UP001206483"/>
    </source>
</evidence>
<gene>
    <name evidence="2" type="ORF">FHR36_007142</name>
</gene>
<feature type="transmembrane region" description="Helical" evidence="1">
    <location>
        <begin position="49"/>
        <end position="70"/>
    </location>
</feature>
<reference evidence="2 3" key="1">
    <citation type="submission" date="2022-06" db="EMBL/GenBank/DDBJ databases">
        <title>Sequencing the genomes of 1000 actinobacteria strains.</title>
        <authorList>
            <person name="Klenk H.-P."/>
        </authorList>
    </citation>
    <scope>NUCLEOTIDE SEQUENCE [LARGE SCALE GENOMIC DNA]</scope>
    <source>
        <strain evidence="2 3">DSM 41656</strain>
    </source>
</reference>
<evidence type="ECO:0000256" key="1">
    <source>
        <dbReference type="SAM" id="Phobius"/>
    </source>
</evidence>
<organism evidence="2 3">
    <name type="scientific">Kitasatospora paracochleata</name>
    <dbReference type="NCBI Taxonomy" id="58354"/>
    <lineage>
        <taxon>Bacteria</taxon>
        <taxon>Bacillati</taxon>
        <taxon>Actinomycetota</taxon>
        <taxon>Actinomycetes</taxon>
        <taxon>Kitasatosporales</taxon>
        <taxon>Streptomycetaceae</taxon>
        <taxon>Kitasatospora</taxon>
    </lineage>
</organism>
<feature type="transmembrane region" description="Helical" evidence="1">
    <location>
        <begin position="24"/>
        <end position="42"/>
    </location>
</feature>
<keyword evidence="3" id="KW-1185">Reference proteome</keyword>
<accession>A0ABT1J919</accession>
<keyword evidence="1" id="KW-1133">Transmembrane helix</keyword>